<reference evidence="1" key="1">
    <citation type="submission" date="2023-02" db="EMBL/GenBank/DDBJ databases">
        <authorList>
            <person name="Palmer J.M."/>
        </authorList>
    </citation>
    <scope>NUCLEOTIDE SEQUENCE</scope>
    <source>
        <strain evidence="1">FW57</strain>
    </source>
</reference>
<dbReference type="EMBL" id="JAHCVI010000002">
    <property type="protein sequence ID" value="KAG7288510.1"/>
    <property type="molecule type" value="Genomic_DNA"/>
</dbReference>
<organism evidence="1 2">
    <name type="scientific">Staphylotrichum longicolle</name>
    <dbReference type="NCBI Taxonomy" id="669026"/>
    <lineage>
        <taxon>Eukaryota</taxon>
        <taxon>Fungi</taxon>
        <taxon>Dikarya</taxon>
        <taxon>Ascomycota</taxon>
        <taxon>Pezizomycotina</taxon>
        <taxon>Sordariomycetes</taxon>
        <taxon>Sordariomycetidae</taxon>
        <taxon>Sordariales</taxon>
        <taxon>Chaetomiaceae</taxon>
        <taxon>Staphylotrichum</taxon>
    </lineage>
</organism>
<evidence type="ECO:0000313" key="1">
    <source>
        <dbReference type="EMBL" id="KAG7288510.1"/>
    </source>
</evidence>
<name>A0AAD4HZP0_9PEZI</name>
<dbReference type="AlphaFoldDB" id="A0AAD4HZP0"/>
<comment type="caution">
    <text evidence="1">The sequence shown here is derived from an EMBL/GenBank/DDBJ whole genome shotgun (WGS) entry which is preliminary data.</text>
</comment>
<gene>
    <name evidence="1" type="ORF">NEMBOFW57_004863</name>
</gene>
<sequence>MIIIIINITKMATEEKPPAWLAMIDMSPGPVPDDFEWPELPLLSELASPAPTPPPPEAMTSWLTSEALEGCCSYGHDFTSETAFKTHIGDECHKKTPRLENFRVKSLYEGMPPLPPPIWLLPGIPPPVTTSPPA</sequence>
<accession>A0AAD4HZP0</accession>
<protein>
    <submittedName>
        <fullName evidence="1">Uncharacterized protein</fullName>
    </submittedName>
</protein>
<keyword evidence="2" id="KW-1185">Reference proteome</keyword>
<dbReference type="Proteomes" id="UP001197093">
    <property type="component" value="Unassembled WGS sequence"/>
</dbReference>
<evidence type="ECO:0000313" key="2">
    <source>
        <dbReference type="Proteomes" id="UP001197093"/>
    </source>
</evidence>
<proteinExistence type="predicted"/>